<accession>Q2SDE4</accession>
<dbReference type="RefSeq" id="WP_011398395.1">
    <property type="nucleotide sequence ID" value="NC_007645.1"/>
</dbReference>
<gene>
    <name evidence="2" type="ordered locus">HCH_04631</name>
</gene>
<feature type="compositionally biased region" description="Gly residues" evidence="1">
    <location>
        <begin position="39"/>
        <end position="49"/>
    </location>
</feature>
<organism evidence="2 3">
    <name type="scientific">Hahella chejuensis (strain KCTC 2396)</name>
    <dbReference type="NCBI Taxonomy" id="349521"/>
    <lineage>
        <taxon>Bacteria</taxon>
        <taxon>Pseudomonadati</taxon>
        <taxon>Pseudomonadota</taxon>
        <taxon>Gammaproteobacteria</taxon>
        <taxon>Oceanospirillales</taxon>
        <taxon>Hahellaceae</taxon>
        <taxon>Hahella</taxon>
    </lineage>
</organism>
<evidence type="ECO:0000313" key="3">
    <source>
        <dbReference type="Proteomes" id="UP000000238"/>
    </source>
</evidence>
<reference evidence="2 3" key="1">
    <citation type="journal article" date="2005" name="Nucleic Acids Res.">
        <title>Genomic blueprint of Hahella chejuensis, a marine microbe producing an algicidal agent.</title>
        <authorList>
            <person name="Jeong H."/>
            <person name="Yim J.H."/>
            <person name="Lee C."/>
            <person name="Choi S.-H."/>
            <person name="Park Y.K."/>
            <person name="Yoon S.H."/>
            <person name="Hur C.-G."/>
            <person name="Kang H.-Y."/>
            <person name="Kim D."/>
            <person name="Lee H.H."/>
            <person name="Park K.H."/>
            <person name="Park S.-H."/>
            <person name="Park H.-S."/>
            <person name="Lee H.K."/>
            <person name="Oh T.K."/>
            <person name="Kim J.F."/>
        </authorList>
    </citation>
    <scope>NUCLEOTIDE SEQUENCE [LARGE SCALE GENOMIC DNA]</scope>
    <source>
        <strain evidence="2 3">KCTC 2396</strain>
    </source>
</reference>
<dbReference type="AlphaFoldDB" id="Q2SDE4"/>
<sequence length="182" mass="18389">MTNIHGVSSANQVQSTQQPNSTNPSSSLNHASPSNDSGRLGGSDLGGGSSSHPTGSSDGRAYLASSTESAQTFYGQAVNGVNGFLQQNGVPLPSDQAQSIAHNVSEHERGALSQGEAHMREARVFAGSAVQYAAQGDFKNAAINGAGAVANTVGAGIVAPVTDQSEAGKKLEEFNNAVSGTF</sequence>
<dbReference type="HOGENOM" id="CLU_1480072_0_0_6"/>
<dbReference type="OrthoDB" id="5525225at2"/>
<name>Q2SDE4_HAHCH</name>
<protein>
    <submittedName>
        <fullName evidence="2">Uncharacterized protein</fullName>
    </submittedName>
</protein>
<feature type="compositionally biased region" description="Low complexity" evidence="1">
    <location>
        <begin position="50"/>
        <end position="59"/>
    </location>
</feature>
<keyword evidence="3" id="KW-1185">Reference proteome</keyword>
<dbReference type="EMBL" id="CP000155">
    <property type="protein sequence ID" value="ABC31330.1"/>
    <property type="molecule type" value="Genomic_DNA"/>
</dbReference>
<feature type="region of interest" description="Disordered" evidence="1">
    <location>
        <begin position="1"/>
        <end position="63"/>
    </location>
</feature>
<dbReference type="KEGG" id="hch:HCH_04631"/>
<feature type="compositionally biased region" description="Polar residues" evidence="1">
    <location>
        <begin position="1"/>
        <end position="33"/>
    </location>
</feature>
<dbReference type="Proteomes" id="UP000000238">
    <property type="component" value="Chromosome"/>
</dbReference>
<evidence type="ECO:0000256" key="1">
    <source>
        <dbReference type="SAM" id="MobiDB-lite"/>
    </source>
</evidence>
<proteinExistence type="predicted"/>
<evidence type="ECO:0000313" key="2">
    <source>
        <dbReference type="EMBL" id="ABC31330.1"/>
    </source>
</evidence>
<dbReference type="STRING" id="349521.HCH_04631"/>